<dbReference type="RefSeq" id="WP_187973788.1">
    <property type="nucleotide sequence ID" value="NZ_CP046884.1"/>
</dbReference>
<gene>
    <name evidence="1" type="ORF">GP475_07365</name>
</gene>
<keyword evidence="2" id="KW-1185">Reference proteome</keyword>
<dbReference type="KEGG" id="cpoy:GP475_07365"/>
<accession>A0A7H0SPJ8</accession>
<dbReference type="EMBL" id="CP046884">
    <property type="protein sequence ID" value="QNQ90473.1"/>
    <property type="molecule type" value="Genomic_DNA"/>
</dbReference>
<dbReference type="Proteomes" id="UP000516320">
    <property type="component" value="Chromosome"/>
</dbReference>
<sequence>MGRRTASPGKMPLLIKLRYKLLASLGIPHPAGLIVRQRSPTLNVKGKGYGTSSSDVVAK</sequence>
<name>A0A7H0SPJ8_9CORY</name>
<dbReference type="AlphaFoldDB" id="A0A7H0SPJ8"/>
<evidence type="ECO:0000313" key="1">
    <source>
        <dbReference type="EMBL" id="QNQ90473.1"/>
    </source>
</evidence>
<organism evidence="1 2">
    <name type="scientific">Corynebacterium poyangense</name>
    <dbReference type="NCBI Taxonomy" id="2684405"/>
    <lineage>
        <taxon>Bacteria</taxon>
        <taxon>Bacillati</taxon>
        <taxon>Actinomycetota</taxon>
        <taxon>Actinomycetes</taxon>
        <taxon>Mycobacteriales</taxon>
        <taxon>Corynebacteriaceae</taxon>
        <taxon>Corynebacterium</taxon>
    </lineage>
</organism>
<evidence type="ECO:0000313" key="2">
    <source>
        <dbReference type="Proteomes" id="UP000516320"/>
    </source>
</evidence>
<proteinExistence type="predicted"/>
<reference evidence="1 2" key="1">
    <citation type="submission" date="2019-12" db="EMBL/GenBank/DDBJ databases">
        <title>Corynebacterium sp. nov., isolated from feces of the Anser Albifrons in China.</title>
        <authorList>
            <person name="Liu Q."/>
        </authorList>
    </citation>
    <scope>NUCLEOTIDE SEQUENCE [LARGE SCALE GENOMIC DNA]</scope>
    <source>
        <strain evidence="1 2">4H37-19</strain>
    </source>
</reference>
<protein>
    <submittedName>
        <fullName evidence="1">Uncharacterized protein</fullName>
    </submittedName>
</protein>